<name>A0A1H1LM99_9FLAO</name>
<gene>
    <name evidence="4" type="ORF">SAMN04489797_0025</name>
</gene>
<evidence type="ECO:0000256" key="2">
    <source>
        <dbReference type="SAM" id="SignalP"/>
    </source>
</evidence>
<dbReference type="AlphaFoldDB" id="A0A1H1LM99"/>
<evidence type="ECO:0000313" key="5">
    <source>
        <dbReference type="Proteomes" id="UP000198963"/>
    </source>
</evidence>
<feature type="chain" id="PRO_5009253598" evidence="2">
    <location>
        <begin position="23"/>
        <end position="619"/>
    </location>
</feature>
<feature type="signal peptide" evidence="2">
    <location>
        <begin position="1"/>
        <end position="22"/>
    </location>
</feature>
<dbReference type="EMBL" id="LT629774">
    <property type="protein sequence ID" value="SDR75648.1"/>
    <property type="molecule type" value="Genomic_DNA"/>
</dbReference>
<dbReference type="Pfam" id="PF18962">
    <property type="entry name" value="Por_Secre_tail"/>
    <property type="match status" value="1"/>
</dbReference>
<evidence type="ECO:0000313" key="4">
    <source>
        <dbReference type="EMBL" id="SDR75648.1"/>
    </source>
</evidence>
<keyword evidence="1 2" id="KW-0732">Signal</keyword>
<feature type="domain" description="Secretion system C-terminal sorting" evidence="3">
    <location>
        <begin position="552"/>
        <end position="618"/>
    </location>
</feature>
<keyword evidence="5" id="KW-1185">Reference proteome</keyword>
<evidence type="ECO:0000259" key="3">
    <source>
        <dbReference type="Pfam" id="PF18962"/>
    </source>
</evidence>
<reference evidence="4 5" key="1">
    <citation type="submission" date="2016-10" db="EMBL/GenBank/DDBJ databases">
        <authorList>
            <person name="Varghese N."/>
            <person name="Submissions S."/>
        </authorList>
    </citation>
    <scope>NUCLEOTIDE SEQUENCE [LARGE SCALE GENOMIC DNA]</scope>
    <source>
        <strain evidence="4 5">RHA_55</strain>
    </source>
</reference>
<dbReference type="InterPro" id="IPR026444">
    <property type="entry name" value="Secre_tail"/>
</dbReference>
<proteinExistence type="predicted"/>
<dbReference type="NCBIfam" id="TIGR04183">
    <property type="entry name" value="Por_Secre_tail"/>
    <property type="match status" value="1"/>
</dbReference>
<accession>A0A1H1LM99</accession>
<dbReference type="Proteomes" id="UP000198963">
    <property type="component" value="Chromosome I"/>
</dbReference>
<sequence>MKKTKPTLVFLTVLCFFNLTKAQQPQSEFSIQDETRDHYAANVPNHEHFITSETLLDFDTEDLNMNQPAEFNGDAYHESYEDNSSSDNLERSTFDSSVTFTYDGSWDAEGDPFSVGVSSSDVIVIQSGSIDILTDITLSLITVETGASMTIATGVTVTANVVLNSGAGEFASLISDGSIVGTVTYNRSTAQAGVNELVSPPLTGQIFSVFALANSLNLAASGDLRAYATFLTATDTYYNLDVQVAVDGNHVLEAGAGYRGATTDGANLIYTGDVETGTVNLTLNDSGFAWNLIGNPYPSYLDFESFFTDNKLELDSENAAVYTYSGDSNNPWIVWNQATADNKDIVELIAPGQAFFVKSKVGGGSVDFTTNMRSHGNDSEDLSRDAVSSHYGYTKLKLSSTTAEYNTEFYFNSNASEGLDPGYDASVFGSTPPAFSIYSSLIEGDASIALAIQALNNISMDDVVVPLGVYAGQGQELTFSVAESDMSDTTNVYLEDTVNNTVTLLNTGDHSFTPSTDLSGTGRFYLRFETTTLSDVDVDFDSLKIYVNNLAKTINIDGQLHNETNAKLYDVNGRLILSQKLDTYNANQSIDISSLTSGVYIVELDNNTTQRRIEKLMIK</sequence>
<organism evidence="4 5">
    <name type="scientific">Winogradskyella sediminis</name>
    <dbReference type="NCBI Taxonomy" id="1382466"/>
    <lineage>
        <taxon>Bacteria</taxon>
        <taxon>Pseudomonadati</taxon>
        <taxon>Bacteroidota</taxon>
        <taxon>Flavobacteriia</taxon>
        <taxon>Flavobacteriales</taxon>
        <taxon>Flavobacteriaceae</taxon>
        <taxon>Winogradskyella</taxon>
    </lineage>
</organism>
<dbReference type="STRING" id="1249933.SAMN04489797_0025"/>
<evidence type="ECO:0000256" key="1">
    <source>
        <dbReference type="ARBA" id="ARBA00022729"/>
    </source>
</evidence>
<dbReference type="RefSeq" id="WP_092443061.1">
    <property type="nucleotide sequence ID" value="NZ_LT629774.1"/>
</dbReference>
<protein>
    <submittedName>
        <fullName evidence="4">Por secretion system C-terminal sorting domain-containing protein</fullName>
    </submittedName>
</protein>